<evidence type="ECO:0000256" key="5">
    <source>
        <dbReference type="ARBA" id="ARBA00023317"/>
    </source>
</evidence>
<dbReference type="InterPro" id="IPR002869">
    <property type="entry name" value="Pyrv_flavodox_OxRed_cen"/>
</dbReference>
<dbReference type="FunFam" id="3.40.50.970:FF:000022">
    <property type="entry name" value="2-oxoglutarate ferredoxin oxidoreductase alpha subunit"/>
    <property type="match status" value="1"/>
</dbReference>
<dbReference type="Pfam" id="PF17147">
    <property type="entry name" value="PFOR_II"/>
    <property type="match status" value="1"/>
</dbReference>
<dbReference type="InterPro" id="IPR029061">
    <property type="entry name" value="THDP-binding"/>
</dbReference>
<dbReference type="EMBL" id="CP012175">
    <property type="protein sequence ID" value="AKV80386.1"/>
    <property type="molecule type" value="Genomic_DNA"/>
</dbReference>
<evidence type="ECO:0000256" key="1">
    <source>
        <dbReference type="ARBA" id="ARBA00003908"/>
    </source>
</evidence>
<evidence type="ECO:0000313" key="19">
    <source>
        <dbReference type="Proteomes" id="UP000062398"/>
    </source>
</evidence>
<dbReference type="InterPro" id="IPR019752">
    <property type="entry name" value="Pyrv/ketoisovalerate_OxRed_cat"/>
</dbReference>
<dbReference type="InterPro" id="IPR050722">
    <property type="entry name" value="Pyruvate:ferred/Flavod_OxRd"/>
</dbReference>
<comment type="catalytic activity">
    <reaction evidence="6">
        <text>a 2-oxocarboxylate + 2 oxidized [2Fe-2S]-[ferredoxin] + CoA = an acyl-CoA + 2 reduced [2Fe-2S]-[ferredoxin] + CO2 + H(+)</text>
        <dbReference type="Rhea" id="RHEA:42316"/>
        <dbReference type="Rhea" id="RHEA-COMP:10000"/>
        <dbReference type="Rhea" id="RHEA-COMP:10001"/>
        <dbReference type="ChEBI" id="CHEBI:15378"/>
        <dbReference type="ChEBI" id="CHEBI:16526"/>
        <dbReference type="ChEBI" id="CHEBI:33737"/>
        <dbReference type="ChEBI" id="CHEBI:33738"/>
        <dbReference type="ChEBI" id="CHEBI:35179"/>
        <dbReference type="ChEBI" id="CHEBI:57287"/>
        <dbReference type="ChEBI" id="CHEBI:58342"/>
        <dbReference type="EC" id="1.2.7.11"/>
    </reaction>
</comment>
<dbReference type="RefSeq" id="WP_012020488.1">
    <property type="nucleotide sequence ID" value="NZ_AP019770.1"/>
</dbReference>
<evidence type="ECO:0000313" key="17">
    <source>
        <dbReference type="Proteomes" id="UP000056255"/>
    </source>
</evidence>
<accession>A0A088E4K1</accession>
<dbReference type="SUPFAM" id="SSF53323">
    <property type="entry name" value="Pyruvate-ferredoxin oxidoreductase, PFOR, domain III"/>
    <property type="match status" value="1"/>
</dbReference>
<evidence type="ECO:0000313" key="15">
    <source>
        <dbReference type="EMBL" id="AKV82634.1"/>
    </source>
</evidence>
<dbReference type="EMBL" id="CP008822">
    <property type="protein sequence ID" value="AIM26687.1"/>
    <property type="molecule type" value="Genomic_DNA"/>
</dbReference>
<dbReference type="InterPro" id="IPR053400">
    <property type="entry name" value="2-oxoacid_Fdx_oxidoreductase"/>
</dbReference>
<dbReference type="SUPFAM" id="SSF52922">
    <property type="entry name" value="TK C-terminal domain-like"/>
    <property type="match status" value="1"/>
</dbReference>
<dbReference type="GO" id="GO:0019164">
    <property type="term" value="F:pyruvate synthase activity"/>
    <property type="evidence" value="ECO:0007669"/>
    <property type="project" value="UniProtKB-ARBA"/>
</dbReference>
<feature type="domain" description="Pyruvate/ketoisovalerate oxidoreductase catalytic" evidence="7">
    <location>
        <begin position="12"/>
        <end position="209"/>
    </location>
</feature>
<dbReference type="NCBIfam" id="NF041170">
    <property type="entry name" value="Oxoac_fdxalpha_Archa"/>
    <property type="match status" value="1"/>
</dbReference>
<dbReference type="OrthoDB" id="31112at2157"/>
<evidence type="ECO:0000259" key="9">
    <source>
        <dbReference type="Pfam" id="PF17147"/>
    </source>
</evidence>
<evidence type="ECO:0000256" key="6">
    <source>
        <dbReference type="ARBA" id="ARBA00048893"/>
    </source>
</evidence>
<dbReference type="OMA" id="PTWYTIR"/>
<proteinExistence type="predicted"/>
<evidence type="ECO:0000259" key="7">
    <source>
        <dbReference type="Pfam" id="PF01558"/>
    </source>
</evidence>
<dbReference type="EMBL" id="CP012174">
    <property type="protein sequence ID" value="AKV78141.1"/>
    <property type="molecule type" value="Genomic_DNA"/>
</dbReference>
<dbReference type="EMBL" id="CP012172">
    <property type="protein sequence ID" value="AKV73650.1"/>
    <property type="molecule type" value="Genomic_DNA"/>
</dbReference>
<feature type="domain" description="Pyruvate flavodoxin/ferredoxin oxidoreductase pyrimidine binding" evidence="8">
    <location>
        <begin position="241"/>
        <end position="489"/>
    </location>
</feature>
<reference evidence="10 16" key="1">
    <citation type="journal article" date="2014" name="J. Bacteriol.">
        <title>Role of an Archaeal PitA Transporter in the Copper and Arsenic Resistance of Metallosphaera sedula, an Extreme Thermoacidophile.</title>
        <authorList>
            <person name="McCarthy S."/>
            <person name="Ai C."/>
            <person name="Wheaton G."/>
            <person name="Tevatia R."/>
            <person name="Eckrich V."/>
            <person name="Kelly R."/>
            <person name="Blum P."/>
        </authorList>
    </citation>
    <scope>NUCLEOTIDE SEQUENCE [LARGE SCALE GENOMIC DNA]</scope>
    <source>
        <strain evidence="10 16">CuR1</strain>
    </source>
</reference>
<dbReference type="GO" id="GO:0047553">
    <property type="term" value="F:2-oxoglutarate synthase activity"/>
    <property type="evidence" value="ECO:0007669"/>
    <property type="project" value="UniProtKB-ARBA"/>
</dbReference>
<dbReference type="PANTHER" id="PTHR32154">
    <property type="entry name" value="PYRUVATE-FLAVODOXIN OXIDOREDUCTASE-RELATED"/>
    <property type="match status" value="1"/>
</dbReference>
<keyword evidence="5 10" id="KW-0670">Pyruvate</keyword>
<dbReference type="InterPro" id="IPR002880">
    <property type="entry name" value="Pyrv_Fd/Flavodoxin_OxRdtase_N"/>
</dbReference>
<dbReference type="Gene3D" id="3.40.50.970">
    <property type="match status" value="1"/>
</dbReference>
<dbReference type="GO" id="GO:0006979">
    <property type="term" value="P:response to oxidative stress"/>
    <property type="evidence" value="ECO:0007669"/>
    <property type="project" value="TreeGrafter"/>
</dbReference>
<sequence length="629" mass="69412">MKISWEIGGAQGAGVDTSANIFGAAVASAGYFIYGNREYYSNIKGRHSYFNLTISDKRARSISSVVDILATFDAETVFQHFTEVKGVIIYNKGVKDTKLDRVQSMEPEIQERVKEFLESKGLGTTVGDALKYAESKGVKLIELDYDEIVKKTAESVGVPMSVAERAKNTAAIAASYALTGLKKDYLLDVLKKTFKQETFVKINTIAAEMVMSGIKPMFQLKELPRQGRRIQVDGNTAVAMGKIFAGLSFQSYYPITPASDESVYIEAHQEVMSIDPETGDKRKRPIVVVQSEDELAAINMASGAALTGVRAATATSGPGFSLMAEGIGWAGMNEVPVVVTYYIRGGPSTGQPTRTSQADLLFAMHVGHGEFPRIVIASSDHVEAFQDAVWAFNLAEKYQTPVIHLVEKAIANAYSIFDVSELELDKLRAERGKLVEVPDGEFQRFKFTEDGISPRTVLGKAYMFYTGDEHNELGHISEDSENRIKMYEKRLIKLRTADREIPEEERVKVYGDSDSKIAIMTWGSPKGAVLDAVDQLSSEGIKAQVIQIRMFNPFPKNLVKKLLSNKEVIIDVEGNYEGQTGIITKLATGIEPTNYILKWNGRPMTWDEIYDGIKLALKGEKRVVLHGGA</sequence>
<evidence type="ECO:0000256" key="3">
    <source>
        <dbReference type="ARBA" id="ARBA00012691"/>
    </source>
</evidence>
<dbReference type="Proteomes" id="UP000029084">
    <property type="component" value="Chromosome"/>
</dbReference>
<evidence type="ECO:0000256" key="4">
    <source>
        <dbReference type="ARBA" id="ARBA00023002"/>
    </source>
</evidence>
<evidence type="ECO:0000313" key="20">
    <source>
        <dbReference type="Proteomes" id="UP000062475"/>
    </source>
</evidence>
<dbReference type="PATRIC" id="fig|43687.5.peg.540"/>
<dbReference type="EC" id="1.2.7.11" evidence="3"/>
<dbReference type="CDD" id="cd07034">
    <property type="entry name" value="TPP_PYR_PFOR_IOR-alpha_like"/>
    <property type="match status" value="1"/>
</dbReference>
<dbReference type="Pfam" id="PF01855">
    <property type="entry name" value="POR_N"/>
    <property type="match status" value="1"/>
</dbReference>
<name>A0A088E4K1_9CREN</name>
<dbReference type="GeneID" id="91754975"/>
<dbReference type="SUPFAM" id="SSF52518">
    <property type="entry name" value="Thiamin diphosphate-binding fold (THDP-binding)"/>
    <property type="match status" value="1"/>
</dbReference>
<dbReference type="Gene3D" id="3.40.50.920">
    <property type="match status" value="1"/>
</dbReference>
<dbReference type="Gene3D" id="3.40.920.10">
    <property type="entry name" value="Pyruvate-ferredoxin oxidoreductase, PFOR, domain III"/>
    <property type="match status" value="1"/>
</dbReference>
<dbReference type="Proteomes" id="UP000062398">
    <property type="component" value="Chromosome"/>
</dbReference>
<dbReference type="AlphaFoldDB" id="A0A088E4K1"/>
<comment type="subunit">
    <text evidence="2">Heterodimer composed of an alpha and a beta subunit.</text>
</comment>
<evidence type="ECO:0000313" key="21">
    <source>
        <dbReference type="Proteomes" id="UP000068832"/>
    </source>
</evidence>
<comment type="function">
    <text evidence="1">Catalyzes the coenzyme A-dependent oxidative decarboxylation of different 2-oxoacids such as 2-oxoglutarate, pyruvate and 2-oxobutyrate to form their CoA derivatives.</text>
</comment>
<evidence type="ECO:0000256" key="2">
    <source>
        <dbReference type="ARBA" id="ARBA00011631"/>
    </source>
</evidence>
<evidence type="ECO:0000313" key="16">
    <source>
        <dbReference type="Proteomes" id="UP000029084"/>
    </source>
</evidence>
<dbReference type="Proteomes" id="UP000061362">
    <property type="component" value="Chromosome"/>
</dbReference>
<evidence type="ECO:0000313" key="12">
    <source>
        <dbReference type="EMBL" id="AKV75890.1"/>
    </source>
</evidence>
<evidence type="ECO:0000313" key="11">
    <source>
        <dbReference type="EMBL" id="AKV73650.1"/>
    </source>
</evidence>
<dbReference type="GO" id="GO:0018491">
    <property type="term" value="F:2-oxobutyrate synthase activity"/>
    <property type="evidence" value="ECO:0007669"/>
    <property type="project" value="UniProtKB-ARBA"/>
</dbReference>
<dbReference type="InterPro" id="IPR022367">
    <property type="entry name" value="2-oxoacid/accept_OxRdtase_asu"/>
</dbReference>
<dbReference type="NCBIfam" id="TIGR03710">
    <property type="entry name" value="OAFO_sf"/>
    <property type="match status" value="1"/>
</dbReference>
<evidence type="ECO:0000313" key="10">
    <source>
        <dbReference type="EMBL" id="AIM26687.1"/>
    </source>
</evidence>
<protein>
    <recommendedName>
        <fullName evidence="3">2-oxoacid oxidoreductase (ferredoxin)</fullName>
        <ecNumber evidence="3">1.2.7.11</ecNumber>
    </recommendedName>
</protein>
<feature type="domain" description="Pyruvate:ferredoxin oxidoreductase core" evidence="9">
    <location>
        <begin position="516"/>
        <end position="609"/>
    </location>
</feature>
<evidence type="ECO:0000259" key="8">
    <source>
        <dbReference type="Pfam" id="PF01855"/>
    </source>
</evidence>
<dbReference type="Pfam" id="PF01558">
    <property type="entry name" value="POR"/>
    <property type="match status" value="1"/>
</dbReference>
<reference evidence="18 19" key="2">
    <citation type="journal article" date="2015" name="Genome Announc.">
        <title>Complete Genome Sequences of Evolved Arsenate-Resistant Metallosphaera sedula Strains.</title>
        <authorList>
            <person name="Ai C."/>
            <person name="McCarthy S."/>
            <person name="Schackwitz W."/>
            <person name="Martin J."/>
            <person name="Lipzen A."/>
            <person name="Blum P."/>
        </authorList>
    </citation>
    <scope>NUCLEOTIDE SEQUENCE [LARGE SCALE GENOMIC DNA]</scope>
    <source>
        <strain evidence="13 19">ARS120-1</strain>
        <strain evidence="14 18">ARS120-2</strain>
        <strain evidence="11 21">ARS50-1</strain>
        <strain evidence="12 20">ARS50-2</strain>
    </source>
</reference>
<gene>
    <name evidence="10" type="ORF">HA72_0525</name>
    <name evidence="11" type="ORF">MsedA_0537</name>
    <name evidence="12" type="ORF">MsedB_0537</name>
    <name evidence="13" type="ORF">MsedC_0536</name>
    <name evidence="14" type="ORF">MsedD_0537</name>
    <name evidence="15" type="ORF">MsedE_0537</name>
</gene>
<dbReference type="PANTHER" id="PTHR32154:SF16">
    <property type="entry name" value="PYRUVATE FLAVODOXIN_FERREDOXIN OXIDOREDUCTASE DOMAIN PROTEIN"/>
    <property type="match status" value="1"/>
</dbReference>
<dbReference type="EMBL" id="CP012176">
    <property type="protein sequence ID" value="AKV82634.1"/>
    <property type="molecule type" value="Genomic_DNA"/>
</dbReference>
<dbReference type="Proteomes" id="UP000056255">
    <property type="component" value="Chromosome"/>
</dbReference>
<keyword evidence="4" id="KW-0560">Oxidoreductase</keyword>
<evidence type="ECO:0000313" key="13">
    <source>
        <dbReference type="EMBL" id="AKV78141.1"/>
    </source>
</evidence>
<dbReference type="InterPro" id="IPR009014">
    <property type="entry name" value="Transketo_C/PFOR_II"/>
</dbReference>
<evidence type="ECO:0000313" key="18">
    <source>
        <dbReference type="Proteomes" id="UP000061362"/>
    </source>
</evidence>
<dbReference type="InterPro" id="IPR033412">
    <property type="entry name" value="PFOR_II"/>
</dbReference>
<dbReference type="Proteomes" id="UP000068832">
    <property type="component" value="Chromosome"/>
</dbReference>
<reference evidence="15 17" key="3">
    <citation type="submission" date="2015-07" db="EMBL/GenBank/DDBJ databases">
        <title>Physiological, transcriptional responses and genome re-sequencing of acid resistant extremely thermoacidophilic Metallosphaera sedula SARC-M1.</title>
        <authorList>
            <person name="Ai C."/>
            <person name="McCarthy S."/>
            <person name="Eckrich V."/>
            <person name="Rudrappa D."/>
            <person name="Qiu G."/>
            <person name="Blum P."/>
        </authorList>
    </citation>
    <scope>NUCLEOTIDE SEQUENCE [LARGE SCALE GENOMIC DNA]</scope>
    <source>
        <strain evidence="15 17">SARC-M1</strain>
    </source>
</reference>
<dbReference type="EMBL" id="CP012173">
    <property type="protein sequence ID" value="AKV75890.1"/>
    <property type="molecule type" value="Genomic_DNA"/>
</dbReference>
<organism evidence="10 16">
    <name type="scientific">Metallosphaera sedula</name>
    <dbReference type="NCBI Taxonomy" id="43687"/>
    <lineage>
        <taxon>Archaea</taxon>
        <taxon>Thermoproteota</taxon>
        <taxon>Thermoprotei</taxon>
        <taxon>Sulfolobales</taxon>
        <taxon>Sulfolobaceae</taxon>
        <taxon>Metallosphaera</taxon>
    </lineage>
</organism>
<evidence type="ECO:0000313" key="14">
    <source>
        <dbReference type="EMBL" id="AKV80386.1"/>
    </source>
</evidence>
<dbReference type="Proteomes" id="UP000062475">
    <property type="component" value="Chromosome"/>
</dbReference>
<dbReference type="FunFam" id="3.40.50.920:FF:000009">
    <property type="entry name" value="2-oxoglutarate ferredoxin oxidoreductase subunit alpha"/>
    <property type="match status" value="1"/>
</dbReference>